<dbReference type="SUPFAM" id="SSF52743">
    <property type="entry name" value="Subtilisin-like"/>
    <property type="match status" value="1"/>
</dbReference>
<dbReference type="RefSeq" id="WP_378034943.1">
    <property type="nucleotide sequence ID" value="NZ_JBHSIV010000004.1"/>
</dbReference>
<evidence type="ECO:0000313" key="10">
    <source>
        <dbReference type="Proteomes" id="UP001595947"/>
    </source>
</evidence>
<keyword evidence="3 5" id="KW-0378">Hydrolase</keyword>
<evidence type="ECO:0000259" key="7">
    <source>
        <dbReference type="Pfam" id="PF00082"/>
    </source>
</evidence>
<feature type="active site" description="Charge relay system" evidence="5">
    <location>
        <position position="135"/>
    </location>
</feature>
<dbReference type="Pfam" id="PF00082">
    <property type="entry name" value="Peptidase_S8"/>
    <property type="match status" value="1"/>
</dbReference>
<dbReference type="PRINTS" id="PR00723">
    <property type="entry name" value="SUBTILISIN"/>
</dbReference>
<evidence type="ECO:0000256" key="2">
    <source>
        <dbReference type="ARBA" id="ARBA00022670"/>
    </source>
</evidence>
<accession>A0ABV9YIB4</accession>
<feature type="domain" description="Peptidase S8/S53" evidence="7">
    <location>
        <begin position="131"/>
        <end position="387"/>
    </location>
</feature>
<evidence type="ECO:0000256" key="4">
    <source>
        <dbReference type="ARBA" id="ARBA00022825"/>
    </source>
</evidence>
<organism evidence="9 10">
    <name type="scientific">Actinomycetospora atypica</name>
    <dbReference type="NCBI Taxonomy" id="1290095"/>
    <lineage>
        <taxon>Bacteria</taxon>
        <taxon>Bacillati</taxon>
        <taxon>Actinomycetota</taxon>
        <taxon>Actinomycetes</taxon>
        <taxon>Pseudonocardiales</taxon>
        <taxon>Pseudonocardiaceae</taxon>
        <taxon>Actinomycetospora</taxon>
    </lineage>
</organism>
<dbReference type="Pfam" id="PF05922">
    <property type="entry name" value="Inhibitor_I9"/>
    <property type="match status" value="1"/>
</dbReference>
<evidence type="ECO:0000256" key="6">
    <source>
        <dbReference type="RuleBase" id="RU003355"/>
    </source>
</evidence>
<dbReference type="InterPro" id="IPR050131">
    <property type="entry name" value="Peptidase_S8_subtilisin-like"/>
</dbReference>
<dbReference type="Gene3D" id="3.30.70.80">
    <property type="entry name" value="Peptidase S8 propeptide/proteinase inhibitor I9"/>
    <property type="match status" value="1"/>
</dbReference>
<dbReference type="InterPro" id="IPR023828">
    <property type="entry name" value="Peptidase_S8_Ser-AS"/>
</dbReference>
<dbReference type="PROSITE" id="PS00136">
    <property type="entry name" value="SUBTILASE_ASP"/>
    <property type="match status" value="1"/>
</dbReference>
<dbReference type="PROSITE" id="PS00137">
    <property type="entry name" value="SUBTILASE_HIS"/>
    <property type="match status" value="1"/>
</dbReference>
<dbReference type="InterPro" id="IPR036852">
    <property type="entry name" value="Peptidase_S8/S53_dom_sf"/>
</dbReference>
<feature type="active site" description="Charge relay system" evidence="5">
    <location>
        <position position="164"/>
    </location>
</feature>
<name>A0ABV9YIB4_9PSEU</name>
<reference evidence="10" key="1">
    <citation type="journal article" date="2019" name="Int. J. Syst. Evol. Microbiol.">
        <title>The Global Catalogue of Microorganisms (GCM) 10K type strain sequencing project: providing services to taxonomists for standard genome sequencing and annotation.</title>
        <authorList>
            <consortium name="The Broad Institute Genomics Platform"/>
            <consortium name="The Broad Institute Genome Sequencing Center for Infectious Disease"/>
            <person name="Wu L."/>
            <person name="Ma J."/>
        </authorList>
    </citation>
    <scope>NUCLEOTIDE SEQUENCE [LARGE SCALE GENOMIC DNA]</scope>
    <source>
        <strain evidence="10">CGMCC 4.7093</strain>
    </source>
</reference>
<dbReference type="PANTHER" id="PTHR43806">
    <property type="entry name" value="PEPTIDASE S8"/>
    <property type="match status" value="1"/>
</dbReference>
<dbReference type="PANTHER" id="PTHR43806:SF11">
    <property type="entry name" value="CEREVISIN-RELATED"/>
    <property type="match status" value="1"/>
</dbReference>
<dbReference type="PROSITE" id="PS51892">
    <property type="entry name" value="SUBTILASE"/>
    <property type="match status" value="1"/>
</dbReference>
<evidence type="ECO:0000256" key="1">
    <source>
        <dbReference type="ARBA" id="ARBA00011073"/>
    </source>
</evidence>
<dbReference type="InterPro" id="IPR015500">
    <property type="entry name" value="Peptidase_S8_subtilisin-rel"/>
</dbReference>
<evidence type="ECO:0000313" key="9">
    <source>
        <dbReference type="EMBL" id="MFC5061592.1"/>
    </source>
</evidence>
<keyword evidence="10" id="KW-1185">Reference proteome</keyword>
<dbReference type="EMBL" id="JBHSIV010000004">
    <property type="protein sequence ID" value="MFC5061592.1"/>
    <property type="molecule type" value="Genomic_DNA"/>
</dbReference>
<dbReference type="InterPro" id="IPR022398">
    <property type="entry name" value="Peptidase_S8_His-AS"/>
</dbReference>
<dbReference type="InterPro" id="IPR037045">
    <property type="entry name" value="S8pro/Inhibitor_I9_sf"/>
</dbReference>
<dbReference type="SUPFAM" id="SSF54897">
    <property type="entry name" value="Protease propeptides/inhibitors"/>
    <property type="match status" value="1"/>
</dbReference>
<dbReference type="Proteomes" id="UP001595947">
    <property type="component" value="Unassembled WGS sequence"/>
</dbReference>
<evidence type="ECO:0000256" key="5">
    <source>
        <dbReference type="PROSITE-ProRule" id="PRU01240"/>
    </source>
</evidence>
<dbReference type="InterPro" id="IPR000209">
    <property type="entry name" value="Peptidase_S8/S53_dom"/>
</dbReference>
<evidence type="ECO:0000256" key="3">
    <source>
        <dbReference type="ARBA" id="ARBA00022801"/>
    </source>
</evidence>
<dbReference type="Gene3D" id="3.40.50.200">
    <property type="entry name" value="Peptidase S8/S53 domain"/>
    <property type="match status" value="1"/>
</dbReference>
<feature type="domain" description="Inhibitor I9" evidence="8">
    <location>
        <begin position="41"/>
        <end position="83"/>
    </location>
</feature>
<dbReference type="InterPro" id="IPR023827">
    <property type="entry name" value="Peptidase_S8_Asp-AS"/>
</dbReference>
<gene>
    <name evidence="9" type="ORF">ACFPBZ_05195</name>
</gene>
<evidence type="ECO:0000259" key="8">
    <source>
        <dbReference type="Pfam" id="PF05922"/>
    </source>
</evidence>
<comment type="caution">
    <text evidence="9">The sequence shown here is derived from an EMBL/GenBank/DDBJ whole genome shotgun (WGS) entry which is preliminary data.</text>
</comment>
<keyword evidence="4 5" id="KW-0720">Serine protease</keyword>
<proteinExistence type="inferred from homology"/>
<comment type="similarity">
    <text evidence="1 5 6">Belongs to the peptidase S8 family.</text>
</comment>
<sequence length="418" mass="43209">MVLALSATIERPTASAAPAPPGTWIVTLQDGVPVDSVAGAVRAPIRQRFTAAVTAFSAALTPDQLSRLDADPRVRSVTENAVVAQLPRTVRRASPVAPSTQFVPEGVRRVGGTLSPTARIDGVEQRIDADIAVIDTGVDMHPDLRVVAQQDCTGEGITADTAGHGTEVAGVAAARDNRIGTVGVAPGAGLWGVRIFDAFGNVTLESLLCSLDYVRKNADRIDAVTLAFENEGARASGTVCGITTRTGRERGGTKYQVVDPVDLAICRGTAAGLTFVASAGNDSADAASFVPAAYPEVITVSATSDTDGLPGGRGAPPFCFPTEDDDTFASFSNFGRVVDLAAPGVCAYTTYPGGLYTTDVGTSFSAPLVAGAAALIRARDPRASFVTVYTRLQQLKERGPILNDPDGIPEGLLNAAKL</sequence>
<dbReference type="InterPro" id="IPR010259">
    <property type="entry name" value="S8pro/Inhibitor_I9"/>
</dbReference>
<dbReference type="PROSITE" id="PS00138">
    <property type="entry name" value="SUBTILASE_SER"/>
    <property type="match status" value="1"/>
</dbReference>
<keyword evidence="2 5" id="KW-0645">Protease</keyword>
<protein>
    <submittedName>
        <fullName evidence="9">S8 family serine peptidase</fullName>
    </submittedName>
</protein>
<feature type="active site" description="Charge relay system" evidence="5">
    <location>
        <position position="363"/>
    </location>
</feature>